<comment type="caution">
    <text evidence="1">The sequence shown here is derived from an EMBL/GenBank/DDBJ whole genome shotgun (WGS) entry which is preliminary data.</text>
</comment>
<reference evidence="1 2" key="1">
    <citation type="submission" date="2023-08" db="EMBL/GenBank/DDBJ databases">
        <title>Black Yeasts Isolated from many extreme environments.</title>
        <authorList>
            <person name="Coleine C."/>
            <person name="Stajich J.E."/>
            <person name="Selbmann L."/>
        </authorList>
    </citation>
    <scope>NUCLEOTIDE SEQUENCE [LARGE SCALE GENOMIC DNA]</scope>
    <source>
        <strain evidence="1 2">CCFEE 5885</strain>
    </source>
</reference>
<gene>
    <name evidence="1" type="ORF">LTR24_010691</name>
</gene>
<name>A0ABR0JUX2_9EURO</name>
<keyword evidence="2" id="KW-1185">Reference proteome</keyword>
<dbReference type="Proteomes" id="UP001345013">
    <property type="component" value="Unassembled WGS sequence"/>
</dbReference>
<proteinExistence type="predicted"/>
<protein>
    <submittedName>
        <fullName evidence="1">Uncharacterized protein</fullName>
    </submittedName>
</protein>
<accession>A0ABR0JUX2</accession>
<sequence length="88" mass="10198">MAGTFVKIAVPSSLVTYLVLQYFDPRQRGTHSAAMRQKLQDENKRIGRAHGCQEMHASDVEKWVRDHPEEAAHWKRIKEKAEKHTRSS</sequence>
<dbReference type="EMBL" id="JAVRRG010000437">
    <property type="protein sequence ID" value="KAK5069972.1"/>
    <property type="molecule type" value="Genomic_DNA"/>
</dbReference>
<organism evidence="1 2">
    <name type="scientific">Lithohypha guttulata</name>
    <dbReference type="NCBI Taxonomy" id="1690604"/>
    <lineage>
        <taxon>Eukaryota</taxon>
        <taxon>Fungi</taxon>
        <taxon>Dikarya</taxon>
        <taxon>Ascomycota</taxon>
        <taxon>Pezizomycotina</taxon>
        <taxon>Eurotiomycetes</taxon>
        <taxon>Chaetothyriomycetidae</taxon>
        <taxon>Chaetothyriales</taxon>
        <taxon>Trichomeriaceae</taxon>
        <taxon>Lithohypha</taxon>
    </lineage>
</organism>
<evidence type="ECO:0000313" key="2">
    <source>
        <dbReference type="Proteomes" id="UP001345013"/>
    </source>
</evidence>
<evidence type="ECO:0000313" key="1">
    <source>
        <dbReference type="EMBL" id="KAK5069972.1"/>
    </source>
</evidence>